<protein>
    <submittedName>
        <fullName evidence="2">Uncharacterized protein</fullName>
    </submittedName>
</protein>
<name>A0A392T9C0_9FABA</name>
<keyword evidence="3" id="KW-1185">Reference proteome</keyword>
<sequence>MLQAQNYQNHQRLLPSTRSTYTPSPFERKQAELGLDESYSWEASTEHRTEIRIELPVKWQYDNGDRGDTLAKSRTTNGGKRCC</sequence>
<reference evidence="2 3" key="1">
    <citation type="journal article" date="2018" name="Front. Plant Sci.">
        <title>Red Clover (Trifolium pratense) and Zigzag Clover (T. medium) - A Picture of Genomic Similarities and Differences.</title>
        <authorList>
            <person name="Dluhosova J."/>
            <person name="Istvanek J."/>
            <person name="Nedelnik J."/>
            <person name="Repkova J."/>
        </authorList>
    </citation>
    <scope>NUCLEOTIDE SEQUENCE [LARGE SCALE GENOMIC DNA]</scope>
    <source>
        <strain evidence="3">cv. 10/8</strain>
        <tissue evidence="2">Leaf</tissue>
    </source>
</reference>
<feature type="region of interest" description="Disordered" evidence="1">
    <location>
        <begin position="1"/>
        <end position="24"/>
    </location>
</feature>
<feature type="compositionally biased region" description="Polar residues" evidence="1">
    <location>
        <begin position="1"/>
        <end position="23"/>
    </location>
</feature>
<proteinExistence type="predicted"/>
<evidence type="ECO:0000313" key="2">
    <source>
        <dbReference type="EMBL" id="MCI57422.1"/>
    </source>
</evidence>
<feature type="non-terminal residue" evidence="2">
    <location>
        <position position="83"/>
    </location>
</feature>
<dbReference type="Proteomes" id="UP000265520">
    <property type="component" value="Unassembled WGS sequence"/>
</dbReference>
<accession>A0A392T9C0</accession>
<comment type="caution">
    <text evidence="2">The sequence shown here is derived from an EMBL/GenBank/DDBJ whole genome shotgun (WGS) entry which is preliminary data.</text>
</comment>
<evidence type="ECO:0000313" key="3">
    <source>
        <dbReference type="Proteomes" id="UP000265520"/>
    </source>
</evidence>
<evidence type="ECO:0000256" key="1">
    <source>
        <dbReference type="SAM" id="MobiDB-lite"/>
    </source>
</evidence>
<organism evidence="2 3">
    <name type="scientific">Trifolium medium</name>
    <dbReference type="NCBI Taxonomy" id="97028"/>
    <lineage>
        <taxon>Eukaryota</taxon>
        <taxon>Viridiplantae</taxon>
        <taxon>Streptophyta</taxon>
        <taxon>Embryophyta</taxon>
        <taxon>Tracheophyta</taxon>
        <taxon>Spermatophyta</taxon>
        <taxon>Magnoliopsida</taxon>
        <taxon>eudicotyledons</taxon>
        <taxon>Gunneridae</taxon>
        <taxon>Pentapetalae</taxon>
        <taxon>rosids</taxon>
        <taxon>fabids</taxon>
        <taxon>Fabales</taxon>
        <taxon>Fabaceae</taxon>
        <taxon>Papilionoideae</taxon>
        <taxon>50 kb inversion clade</taxon>
        <taxon>NPAAA clade</taxon>
        <taxon>Hologalegina</taxon>
        <taxon>IRL clade</taxon>
        <taxon>Trifolieae</taxon>
        <taxon>Trifolium</taxon>
    </lineage>
</organism>
<dbReference type="EMBL" id="LXQA010528688">
    <property type="protein sequence ID" value="MCI57422.1"/>
    <property type="molecule type" value="Genomic_DNA"/>
</dbReference>
<dbReference type="AlphaFoldDB" id="A0A392T9C0"/>